<dbReference type="Proteomes" id="UP000182573">
    <property type="component" value="Unassembled WGS sequence"/>
</dbReference>
<gene>
    <name evidence="1" type="ORF">SAMN05443574_103247</name>
</gene>
<dbReference type="Pfam" id="PF20314">
    <property type="entry name" value="DUF6610"/>
    <property type="match status" value="1"/>
</dbReference>
<accession>A0A1H2TK51</accession>
<organism evidence="1 2">
    <name type="scientific">Haloarcula vallismortis</name>
    <name type="common">Halobacterium vallismortis</name>
    <dbReference type="NCBI Taxonomy" id="28442"/>
    <lineage>
        <taxon>Archaea</taxon>
        <taxon>Methanobacteriati</taxon>
        <taxon>Methanobacteriota</taxon>
        <taxon>Stenosarchaea group</taxon>
        <taxon>Halobacteria</taxon>
        <taxon>Halobacteriales</taxon>
        <taxon>Haloarculaceae</taxon>
        <taxon>Haloarcula</taxon>
    </lineage>
</organism>
<reference evidence="1 2" key="1">
    <citation type="submission" date="2016-10" db="EMBL/GenBank/DDBJ databases">
        <authorList>
            <person name="de Groot N.N."/>
        </authorList>
    </citation>
    <scope>NUCLEOTIDE SEQUENCE [LARGE SCALE GENOMIC DNA]</scope>
    <source>
        <strain evidence="1 2">DSM 3756</strain>
    </source>
</reference>
<dbReference type="InterPro" id="IPR046718">
    <property type="entry name" value="DUF6610"/>
</dbReference>
<protein>
    <submittedName>
        <fullName evidence="1">Uncharacterized protein</fullName>
    </submittedName>
</protein>
<dbReference type="AlphaFoldDB" id="A0A1H2TK51"/>
<proteinExistence type="predicted"/>
<evidence type="ECO:0000313" key="2">
    <source>
        <dbReference type="Proteomes" id="UP000182573"/>
    </source>
</evidence>
<evidence type="ECO:0000313" key="1">
    <source>
        <dbReference type="EMBL" id="SDW44198.1"/>
    </source>
</evidence>
<name>A0A1H2TK51_HALVA</name>
<dbReference type="EMBL" id="FNOF01000003">
    <property type="protein sequence ID" value="SDW44198.1"/>
    <property type="molecule type" value="Genomic_DNA"/>
</dbReference>
<sequence length="227" mass="26165">MAVLGDAYTESEARELNQAACEILEEQPYKHPVVVPKCREAFDVLDSEVIKGYPNGYSELKPEDYSNISDWRGEPVHILGGSPELQWEEIQKLTQPNLAGDPPADIRGVDWNGFQKIAYLGEYWSPDGWQEADHLSIRETVRKSLEEIKKYWQEKNVWPETVPQDIYGDAVEEPDEYLWMDDGGDPITGREELEKAYIGEYEEKGKLAFKSEAEKKFIEYREDLTLV</sequence>